<feature type="signal peptide" evidence="1">
    <location>
        <begin position="1"/>
        <end position="21"/>
    </location>
</feature>
<evidence type="ECO:0000256" key="1">
    <source>
        <dbReference type="SAM" id="SignalP"/>
    </source>
</evidence>
<feature type="chain" id="PRO_5001516696" evidence="1">
    <location>
        <begin position="22"/>
        <end position="95"/>
    </location>
</feature>
<name>A0A023G825_AMBTT</name>
<proteinExistence type="evidence at transcript level"/>
<dbReference type="EMBL" id="GBBM01005042">
    <property type="protein sequence ID" value="JAC30376.1"/>
    <property type="molecule type" value="mRNA"/>
</dbReference>
<dbReference type="AlphaFoldDB" id="A0A023G825"/>
<dbReference type="Gene3D" id="3.30.1680.50">
    <property type="entry name" value="Carboxypeptidase inhibitor, N-terminal domain"/>
    <property type="match status" value="1"/>
</dbReference>
<accession>A0A023G825</accession>
<organism evidence="2">
    <name type="scientific">Amblyomma triste</name>
    <name type="common">Neotropical tick</name>
    <dbReference type="NCBI Taxonomy" id="251400"/>
    <lineage>
        <taxon>Eukaryota</taxon>
        <taxon>Metazoa</taxon>
        <taxon>Ecdysozoa</taxon>
        <taxon>Arthropoda</taxon>
        <taxon>Chelicerata</taxon>
        <taxon>Arachnida</taxon>
        <taxon>Acari</taxon>
        <taxon>Parasitiformes</taxon>
        <taxon>Ixodida</taxon>
        <taxon>Ixodoidea</taxon>
        <taxon>Ixodidae</taxon>
        <taxon>Amblyomminae</taxon>
        <taxon>Amblyomma</taxon>
    </lineage>
</organism>
<protein>
    <submittedName>
        <fullName evidence="2">Putative carboxypeptidase inhibitor</fullName>
    </submittedName>
</protein>
<dbReference type="Pfam" id="PF10468">
    <property type="entry name" value="Inhibitor_I68"/>
    <property type="match status" value="1"/>
</dbReference>
<sequence>MKFPAIPLLFCFLLLVELCLANQCTRWGHRCVARRRCPRGSRRGYSGCRGVCCAIRPLSCRRIGGNCLPIRYNCKGFLYTYTCPRGHKCCTWRRG</sequence>
<keyword evidence="1" id="KW-0732">Signal</keyword>
<dbReference type="InterPro" id="IPR019509">
    <property type="entry name" value="Carboxypeptidase_inhibitor_I68"/>
</dbReference>
<reference evidence="2" key="1">
    <citation type="submission" date="2014-03" db="EMBL/GenBank/DDBJ databases">
        <title>The sialotranscriptome of Amblyomma triste, Amblyomma parvum and Amblyomma cajennense ticks, uncovered by 454-based RNA-seq.</title>
        <authorList>
            <person name="Garcia G.R."/>
            <person name="Gardinassi L.G."/>
            <person name="Ribeiro J.M."/>
            <person name="Anatriello E."/>
            <person name="Ferreira B.R."/>
            <person name="Moreira H.N."/>
            <person name="Mafra C."/>
            <person name="Olegario M.M."/>
            <person name="Szabo P.J."/>
            <person name="Miranda-Santos I.K."/>
            <person name="Maruyama S.R."/>
        </authorList>
    </citation>
    <scope>NUCLEOTIDE SEQUENCE</scope>
    <source>
        <strain evidence="2">Mato Grasso do Sul</strain>
        <tissue evidence="2">Salivary glands</tissue>
    </source>
</reference>
<dbReference type="SUPFAM" id="SSF57392">
    <property type="entry name" value="Defensin-like"/>
    <property type="match status" value="1"/>
</dbReference>
<dbReference type="GO" id="GO:0008191">
    <property type="term" value="F:metalloendopeptidase inhibitor activity"/>
    <property type="evidence" value="ECO:0007669"/>
    <property type="project" value="InterPro"/>
</dbReference>
<evidence type="ECO:0000313" key="2">
    <source>
        <dbReference type="EMBL" id="JAC30376.1"/>
    </source>
</evidence>